<dbReference type="PANTHER" id="PTHR47787">
    <property type="entry name" value="CENTROMERE-BINDING PROTEIN 1"/>
    <property type="match status" value="1"/>
</dbReference>
<dbReference type="InterPro" id="IPR036638">
    <property type="entry name" value="HLH_DNA-bd_sf"/>
</dbReference>
<feature type="compositionally biased region" description="Polar residues" evidence="4">
    <location>
        <begin position="40"/>
        <end position="51"/>
    </location>
</feature>
<keyword evidence="3" id="KW-0175">Coiled coil</keyword>
<evidence type="ECO:0000256" key="2">
    <source>
        <dbReference type="ARBA" id="ARBA00023242"/>
    </source>
</evidence>
<dbReference type="InterPro" id="IPR011598">
    <property type="entry name" value="bHLH_dom"/>
</dbReference>
<dbReference type="PROSITE" id="PS50888">
    <property type="entry name" value="BHLH"/>
    <property type="match status" value="1"/>
</dbReference>
<keyword evidence="2" id="KW-0539">Nucleus</keyword>
<dbReference type="Pfam" id="PF00010">
    <property type="entry name" value="HLH"/>
    <property type="match status" value="1"/>
</dbReference>
<proteinExistence type="predicted"/>
<name>A0ABN8WF59_SACUV</name>
<feature type="compositionally biased region" description="Basic and acidic residues" evidence="4">
    <location>
        <begin position="104"/>
        <end position="115"/>
    </location>
</feature>
<gene>
    <name evidence="6" type="primary">SUVZ10G2470</name>
    <name evidence="6" type="ORF">SUVZ_10G2470</name>
</gene>
<dbReference type="EMBL" id="OX365937">
    <property type="protein sequence ID" value="CAI4045105.1"/>
    <property type="molecule type" value="Genomic_DNA"/>
</dbReference>
<evidence type="ECO:0000256" key="3">
    <source>
        <dbReference type="SAM" id="Coils"/>
    </source>
</evidence>
<feature type="compositionally biased region" description="Polar residues" evidence="4">
    <location>
        <begin position="1"/>
        <end position="13"/>
    </location>
</feature>
<evidence type="ECO:0000313" key="6">
    <source>
        <dbReference type="EMBL" id="CAI4045105.1"/>
    </source>
</evidence>
<accession>A0ABN8WF59</accession>
<feature type="compositionally biased region" description="Basic and acidic residues" evidence="4">
    <location>
        <begin position="124"/>
        <end position="134"/>
    </location>
</feature>
<evidence type="ECO:0000256" key="1">
    <source>
        <dbReference type="ARBA" id="ARBA00023125"/>
    </source>
</evidence>
<feature type="coiled-coil region" evidence="3">
    <location>
        <begin position="297"/>
        <end position="324"/>
    </location>
</feature>
<feature type="domain" description="BHLH" evidence="5">
    <location>
        <begin position="227"/>
        <end position="275"/>
    </location>
</feature>
<feature type="region of interest" description="Disordered" evidence="4">
    <location>
        <begin position="332"/>
        <end position="356"/>
    </location>
</feature>
<feature type="compositionally biased region" description="Basic and acidic residues" evidence="4">
    <location>
        <begin position="14"/>
        <end position="34"/>
    </location>
</feature>
<feature type="region of interest" description="Disordered" evidence="4">
    <location>
        <begin position="1"/>
        <end position="237"/>
    </location>
</feature>
<dbReference type="SUPFAM" id="SSF47459">
    <property type="entry name" value="HLH, helix-loop-helix DNA-binding domain"/>
    <property type="match status" value="1"/>
</dbReference>
<evidence type="ECO:0000259" key="5">
    <source>
        <dbReference type="PROSITE" id="PS50888"/>
    </source>
</evidence>
<evidence type="ECO:0000256" key="4">
    <source>
        <dbReference type="SAM" id="MobiDB-lite"/>
    </source>
</evidence>
<protein>
    <recommendedName>
        <fullName evidence="5">BHLH domain-containing protein</fullName>
    </recommendedName>
</protein>
<dbReference type="Gene3D" id="4.10.280.10">
    <property type="entry name" value="Helix-loop-helix DNA-binding domain"/>
    <property type="match status" value="1"/>
</dbReference>
<dbReference type="Proteomes" id="UP001162085">
    <property type="component" value="Chromosome 10"/>
</dbReference>
<dbReference type="CDD" id="cd11398">
    <property type="entry name" value="bHLHzip_scCBP1"/>
    <property type="match status" value="1"/>
</dbReference>
<organism evidence="6 7">
    <name type="scientific">Saccharomyces uvarum</name>
    <name type="common">Yeast</name>
    <name type="synonym">Saccharomyces bayanus var. uvarum</name>
    <dbReference type="NCBI Taxonomy" id="230603"/>
    <lineage>
        <taxon>Eukaryota</taxon>
        <taxon>Fungi</taxon>
        <taxon>Dikarya</taxon>
        <taxon>Ascomycota</taxon>
        <taxon>Saccharomycotina</taxon>
        <taxon>Saccharomycetes</taxon>
        <taxon>Saccharomycetales</taxon>
        <taxon>Saccharomycetaceae</taxon>
        <taxon>Saccharomyces</taxon>
    </lineage>
</organism>
<keyword evidence="7" id="KW-1185">Reference proteome</keyword>
<dbReference type="PANTHER" id="PTHR47787:SF1">
    <property type="entry name" value="CENTROMERE-BINDING PROTEIN 1"/>
    <property type="match status" value="1"/>
</dbReference>
<sequence length="356" mass="40235">MNSLANNKISTGDNEVHPVGKRSYHEEQNGNEARKKQRDQSLLSQESNDGNIDSALLSEGATLRGTQSQYTGRLASNHDEKESDEDPSVAEAAVAATVSYTDLIQRHEDVSDAHMPKQTNTNNGDKDSMNERRATNSSNEGAKLSVSLEGIESSPMESTQESKNDMLIPLPEHERGHEHEEEGEEEEEEEEEDDGTDMNLKKDINMQPGRRGKKPTTLATTEEWKKQRKDSHKEVERRRRENINTAINVLSDLLPVRESSKAAILARAAEYIQKLKETDEANIEKWTLQKLLSEQNASQLASANEKLQEELGNAYKEIEYMKRILRKEGIEYEDMHSHKKKEKERKNSGSDNVHGA</sequence>
<dbReference type="InterPro" id="IPR047206">
    <property type="entry name" value="bHLHzip_scCBP1-like"/>
</dbReference>
<feature type="compositionally biased region" description="Low complexity" evidence="4">
    <location>
        <begin position="89"/>
        <end position="98"/>
    </location>
</feature>
<reference evidence="6" key="1">
    <citation type="submission" date="2022-10" db="EMBL/GenBank/DDBJ databases">
        <authorList>
            <person name="Byrne P K."/>
        </authorList>
    </citation>
    <scope>NUCLEOTIDE SEQUENCE</scope>
    <source>
        <strain evidence="6">ZP964</strain>
    </source>
</reference>
<dbReference type="SMART" id="SM00353">
    <property type="entry name" value="HLH"/>
    <property type="match status" value="1"/>
</dbReference>
<feature type="compositionally biased region" description="Acidic residues" evidence="4">
    <location>
        <begin position="181"/>
        <end position="196"/>
    </location>
</feature>
<keyword evidence="1" id="KW-0238">DNA-binding</keyword>
<evidence type="ECO:0000313" key="7">
    <source>
        <dbReference type="Proteomes" id="UP001162085"/>
    </source>
</evidence>
<feature type="compositionally biased region" description="Basic and acidic residues" evidence="4">
    <location>
        <begin position="171"/>
        <end position="180"/>
    </location>
</feature>